<accession>A0ABV2WNB8</accession>
<feature type="region of interest" description="Disordered" evidence="1">
    <location>
        <begin position="35"/>
        <end position="55"/>
    </location>
</feature>
<evidence type="ECO:0000256" key="1">
    <source>
        <dbReference type="SAM" id="MobiDB-lite"/>
    </source>
</evidence>
<dbReference type="EMBL" id="JBEYBF010000006">
    <property type="protein sequence ID" value="MEU1952375.1"/>
    <property type="molecule type" value="Genomic_DNA"/>
</dbReference>
<evidence type="ECO:0000313" key="3">
    <source>
        <dbReference type="Proteomes" id="UP001550628"/>
    </source>
</evidence>
<gene>
    <name evidence="2" type="ORF">ABZ510_10975</name>
</gene>
<keyword evidence="3" id="KW-1185">Reference proteome</keyword>
<dbReference type="RefSeq" id="WP_245713101.1">
    <property type="nucleotide sequence ID" value="NZ_JBEXYG010000002.1"/>
</dbReference>
<sequence>MAAPTGAGRGGYLLRCESLDRTVDDAVARGEIATTTRSEPAVAPLAAGKDRRTLR</sequence>
<reference evidence="2 3" key="1">
    <citation type="submission" date="2024-06" db="EMBL/GenBank/DDBJ databases">
        <title>The Natural Products Discovery Center: Release of the First 8490 Sequenced Strains for Exploring Actinobacteria Biosynthetic Diversity.</title>
        <authorList>
            <person name="Kalkreuter E."/>
            <person name="Kautsar S.A."/>
            <person name="Yang D."/>
            <person name="Bader C.D."/>
            <person name="Teijaro C.N."/>
            <person name="Fluegel L."/>
            <person name="Davis C.M."/>
            <person name="Simpson J.R."/>
            <person name="Lauterbach L."/>
            <person name="Steele A.D."/>
            <person name="Gui C."/>
            <person name="Meng S."/>
            <person name="Li G."/>
            <person name="Viehrig K."/>
            <person name="Ye F."/>
            <person name="Su P."/>
            <person name="Kiefer A.F."/>
            <person name="Nichols A."/>
            <person name="Cepeda A.J."/>
            <person name="Yan W."/>
            <person name="Fan B."/>
            <person name="Jiang Y."/>
            <person name="Adhikari A."/>
            <person name="Zheng C.-J."/>
            <person name="Schuster L."/>
            <person name="Cowan T.M."/>
            <person name="Smanski M.J."/>
            <person name="Chevrette M.G."/>
            <person name="De Carvalho L.P.S."/>
            <person name="Shen B."/>
        </authorList>
    </citation>
    <scope>NUCLEOTIDE SEQUENCE [LARGE SCALE GENOMIC DNA]</scope>
    <source>
        <strain evidence="2 3">NPDC019708</strain>
    </source>
</reference>
<evidence type="ECO:0000313" key="2">
    <source>
        <dbReference type="EMBL" id="MEU1952375.1"/>
    </source>
</evidence>
<name>A0ABV2WNB8_9NOCA</name>
<proteinExistence type="predicted"/>
<dbReference type="Proteomes" id="UP001550628">
    <property type="component" value="Unassembled WGS sequence"/>
</dbReference>
<dbReference type="GeneID" id="96248606"/>
<protein>
    <submittedName>
        <fullName evidence="2">Uncharacterized protein</fullName>
    </submittedName>
</protein>
<comment type="caution">
    <text evidence="2">The sequence shown here is derived from an EMBL/GenBank/DDBJ whole genome shotgun (WGS) entry which is preliminary data.</text>
</comment>
<organism evidence="2 3">
    <name type="scientific">Nocardia rhamnosiphila</name>
    <dbReference type="NCBI Taxonomy" id="426716"/>
    <lineage>
        <taxon>Bacteria</taxon>
        <taxon>Bacillati</taxon>
        <taxon>Actinomycetota</taxon>
        <taxon>Actinomycetes</taxon>
        <taxon>Mycobacteriales</taxon>
        <taxon>Nocardiaceae</taxon>
        <taxon>Nocardia</taxon>
    </lineage>
</organism>